<keyword evidence="1" id="KW-1133">Transmembrane helix</keyword>
<feature type="transmembrane region" description="Helical" evidence="1">
    <location>
        <begin position="96"/>
        <end position="119"/>
    </location>
</feature>
<dbReference type="PIRSF" id="PIRSF004923">
    <property type="entry name" value="RseC"/>
    <property type="match status" value="1"/>
</dbReference>
<dbReference type="InterPro" id="IPR026268">
    <property type="entry name" value="RseC"/>
</dbReference>
<dbReference type="PANTHER" id="PTHR35867:SF1">
    <property type="entry name" value="PROTEIN RSEC"/>
    <property type="match status" value="1"/>
</dbReference>
<dbReference type="EMBL" id="WJBE01000002">
    <property type="protein sequence ID" value="MBC3898695.1"/>
    <property type="molecule type" value="Genomic_DNA"/>
</dbReference>
<keyword evidence="3" id="KW-1185">Reference proteome</keyword>
<reference evidence="2 3" key="1">
    <citation type="journal article" date="2020" name="mSystems">
        <title>Defining Genomic and Predicted Metabolic Features of the Acetobacterium Genus.</title>
        <authorList>
            <person name="Ross D.E."/>
            <person name="Marshall C.W."/>
            <person name="Gulliver D."/>
            <person name="May H.D."/>
            <person name="Norman R.S."/>
        </authorList>
    </citation>
    <scope>NUCLEOTIDE SEQUENCE [LARGE SCALE GENOMIC DNA]</scope>
    <source>
        <strain evidence="2 3">DSM 4132</strain>
    </source>
</reference>
<name>A0ABR6YU52_9FIRM</name>
<keyword evidence="1" id="KW-0812">Transmembrane</keyword>
<accession>A0ABR6YU52</accession>
<feature type="transmembrane region" description="Helical" evidence="1">
    <location>
        <begin position="64"/>
        <end position="90"/>
    </location>
</feature>
<dbReference type="RefSeq" id="WP_186893312.1">
    <property type="nucleotide sequence ID" value="NZ_WJBE01000002.1"/>
</dbReference>
<sequence length="138" mass="14333">MKQQEIGIVIEVTGNVAKVKAARHGDCDNCGACPGDSAIVMDVRNAVSAKPGQKVAFEMHSASMVLAAFVVYAIPLFAAAAGAVIGWLIANQLGQALVGFQVGGGIIGFGLSLVIIKLYDRAIKNNVKTLPVITKILN</sequence>
<dbReference type="InterPro" id="IPR007359">
    <property type="entry name" value="SigmaE_reg_RseC_MucC"/>
</dbReference>
<evidence type="ECO:0000313" key="2">
    <source>
        <dbReference type="EMBL" id="MBC3898695.1"/>
    </source>
</evidence>
<keyword evidence="1" id="KW-0472">Membrane</keyword>
<evidence type="ECO:0000256" key="1">
    <source>
        <dbReference type="SAM" id="Phobius"/>
    </source>
</evidence>
<comment type="caution">
    <text evidence="2">The sequence shown here is derived from an EMBL/GenBank/DDBJ whole genome shotgun (WGS) entry which is preliminary data.</text>
</comment>
<proteinExistence type="predicted"/>
<dbReference type="Proteomes" id="UP000622405">
    <property type="component" value="Unassembled WGS sequence"/>
</dbReference>
<dbReference type="Pfam" id="PF04246">
    <property type="entry name" value="RseC_MucC"/>
    <property type="match status" value="1"/>
</dbReference>
<evidence type="ECO:0000313" key="3">
    <source>
        <dbReference type="Proteomes" id="UP000622405"/>
    </source>
</evidence>
<protein>
    <submittedName>
        <fullName evidence="2">Siderophore-interacting protein</fullName>
    </submittedName>
</protein>
<dbReference type="PANTHER" id="PTHR35867">
    <property type="entry name" value="PROTEIN RSEC"/>
    <property type="match status" value="1"/>
</dbReference>
<organism evidence="2 3">
    <name type="scientific">Acetobacterium malicum</name>
    <dbReference type="NCBI Taxonomy" id="52692"/>
    <lineage>
        <taxon>Bacteria</taxon>
        <taxon>Bacillati</taxon>
        <taxon>Bacillota</taxon>
        <taxon>Clostridia</taxon>
        <taxon>Eubacteriales</taxon>
        <taxon>Eubacteriaceae</taxon>
        <taxon>Acetobacterium</taxon>
    </lineage>
</organism>
<gene>
    <name evidence="2" type="ORF">GH811_03590</name>
</gene>